<dbReference type="InterPro" id="IPR040177">
    <property type="entry name" value="SLC30A9"/>
</dbReference>
<evidence type="ECO:0000256" key="3">
    <source>
        <dbReference type="ARBA" id="ARBA00022692"/>
    </source>
</evidence>
<reference evidence="8 9" key="1">
    <citation type="submission" date="2021-06" db="EMBL/GenBank/DDBJ databases">
        <title>Gemonas diversity in paddy soil.</title>
        <authorList>
            <person name="Liu G."/>
        </authorList>
    </citation>
    <scope>NUCLEOTIDE SEQUENCE [LARGE SCALE GENOMIC DNA]</scope>
    <source>
        <strain evidence="8 9">RG10</strain>
    </source>
</reference>
<name>A0ABX8J8C9_9BACT</name>
<protein>
    <submittedName>
        <fullName evidence="8">Cation diffusion facilitator family transporter</fullName>
    </submittedName>
</protein>
<accession>A0ABX8J8C9</accession>
<feature type="transmembrane region" description="Helical" evidence="6">
    <location>
        <begin position="115"/>
        <end position="136"/>
    </location>
</feature>
<comment type="subcellular location">
    <subcellularLocation>
        <location evidence="1">Membrane</location>
        <topology evidence="1">Multi-pass membrane protein</topology>
    </subcellularLocation>
</comment>
<keyword evidence="4 6" id="KW-1133">Transmembrane helix</keyword>
<evidence type="ECO:0000259" key="7">
    <source>
        <dbReference type="Pfam" id="PF01545"/>
    </source>
</evidence>
<dbReference type="InterPro" id="IPR002524">
    <property type="entry name" value="Cation_efflux"/>
</dbReference>
<feature type="transmembrane region" description="Helical" evidence="6">
    <location>
        <begin position="157"/>
        <end position="181"/>
    </location>
</feature>
<feature type="transmembrane region" description="Helical" evidence="6">
    <location>
        <begin position="193"/>
        <end position="210"/>
    </location>
</feature>
<dbReference type="NCBIfam" id="TIGR01297">
    <property type="entry name" value="CDF"/>
    <property type="match status" value="1"/>
</dbReference>
<gene>
    <name evidence="8" type="ORF">KP004_17625</name>
</gene>
<feature type="domain" description="Cation efflux protein transmembrane" evidence="7">
    <location>
        <begin position="9"/>
        <end position="217"/>
    </location>
</feature>
<evidence type="ECO:0000313" key="9">
    <source>
        <dbReference type="Proteomes" id="UP000683557"/>
    </source>
</evidence>
<feature type="transmembrane region" description="Helical" evidence="6">
    <location>
        <begin position="75"/>
        <end position="95"/>
    </location>
</feature>
<dbReference type="EMBL" id="CP076723">
    <property type="protein sequence ID" value="QWV92967.1"/>
    <property type="molecule type" value="Genomic_DNA"/>
</dbReference>
<evidence type="ECO:0000256" key="2">
    <source>
        <dbReference type="ARBA" id="ARBA00022448"/>
    </source>
</evidence>
<evidence type="ECO:0000256" key="4">
    <source>
        <dbReference type="ARBA" id="ARBA00022989"/>
    </source>
</evidence>
<dbReference type="PANTHER" id="PTHR13414">
    <property type="entry name" value="HUEL-CATION TRANSPORTER"/>
    <property type="match status" value="1"/>
</dbReference>
<keyword evidence="3 6" id="KW-0812">Transmembrane</keyword>
<dbReference type="RefSeq" id="WP_216799723.1">
    <property type="nucleotide sequence ID" value="NZ_CP076723.1"/>
</dbReference>
<dbReference type="PANTHER" id="PTHR13414:SF9">
    <property type="entry name" value="PROTON-COUPLED ZINC ANTIPORTER SLC30A9, MITOCHONDRIAL"/>
    <property type="match status" value="1"/>
</dbReference>
<sequence length="304" mass="32837">MSGSPKKVIWAAMAANLAIAAIKFFAAWRTGSSAILSEGIHSVVDTSDQVLLLYGLHRAALPPDRDFPFGHGKEIYFWSFVVAMLIFSLGAGVSFYEGVHHLLHPAKLVDPKVNYFVIAAAMIFEGISWTISVLEFRKQKKPGLGYLQAIHRGKDPTLFLVLMEDSAALLGLLTALIGIGLSQATGHHFFDGAASLVIGAILAATAVFLARETKGLLIGEAADREAEQVIRGIVQKGQHVERVNEVLTLQMGPEYVLATVALAFADGITADQIEDEVAKLETEIKKSLPTVKKVYIEAEGEKTV</sequence>
<keyword evidence="5 6" id="KW-0472">Membrane</keyword>
<evidence type="ECO:0000256" key="6">
    <source>
        <dbReference type="SAM" id="Phobius"/>
    </source>
</evidence>
<evidence type="ECO:0000313" key="8">
    <source>
        <dbReference type="EMBL" id="QWV92967.1"/>
    </source>
</evidence>
<evidence type="ECO:0000256" key="5">
    <source>
        <dbReference type="ARBA" id="ARBA00023136"/>
    </source>
</evidence>
<keyword evidence="2" id="KW-0813">Transport</keyword>
<evidence type="ECO:0000256" key="1">
    <source>
        <dbReference type="ARBA" id="ARBA00004141"/>
    </source>
</evidence>
<dbReference type="Proteomes" id="UP000683557">
    <property type="component" value="Chromosome"/>
</dbReference>
<dbReference type="InterPro" id="IPR058533">
    <property type="entry name" value="Cation_efflux_TM"/>
</dbReference>
<dbReference type="Pfam" id="PF01545">
    <property type="entry name" value="Cation_efflux"/>
    <property type="match status" value="1"/>
</dbReference>
<keyword evidence="9" id="KW-1185">Reference proteome</keyword>
<proteinExistence type="predicted"/>
<organism evidence="8 9">
    <name type="scientific">Geomonas oryzisoli</name>
    <dbReference type="NCBI Taxonomy" id="2847992"/>
    <lineage>
        <taxon>Bacteria</taxon>
        <taxon>Pseudomonadati</taxon>
        <taxon>Thermodesulfobacteriota</taxon>
        <taxon>Desulfuromonadia</taxon>
        <taxon>Geobacterales</taxon>
        <taxon>Geobacteraceae</taxon>
        <taxon>Geomonas</taxon>
    </lineage>
</organism>